<name>A0A936K7F7_9BACT</name>
<gene>
    <name evidence="1" type="ORF">IPN91_14925</name>
</gene>
<reference evidence="1 2" key="1">
    <citation type="submission" date="2020-10" db="EMBL/GenBank/DDBJ databases">
        <title>Connecting structure to function with the recovery of over 1000 high-quality activated sludge metagenome-assembled genomes encoding full-length rRNA genes using long-read sequencing.</title>
        <authorList>
            <person name="Singleton C.M."/>
            <person name="Petriglieri F."/>
            <person name="Kristensen J.M."/>
            <person name="Kirkegaard R.H."/>
            <person name="Michaelsen T.Y."/>
            <person name="Andersen M.H."/>
            <person name="Karst S.M."/>
            <person name="Dueholm M.S."/>
            <person name="Nielsen P.H."/>
            <person name="Albertsen M."/>
        </authorList>
    </citation>
    <scope>NUCLEOTIDE SEQUENCE [LARGE SCALE GENOMIC DNA]</scope>
    <source>
        <strain evidence="1">OdNE_18-Q3-R46-58_MAXAC.008</strain>
    </source>
</reference>
<dbReference type="Proteomes" id="UP000709959">
    <property type="component" value="Unassembled WGS sequence"/>
</dbReference>
<evidence type="ECO:0000313" key="2">
    <source>
        <dbReference type="Proteomes" id="UP000709959"/>
    </source>
</evidence>
<evidence type="ECO:0000313" key="1">
    <source>
        <dbReference type="EMBL" id="MBK8573874.1"/>
    </source>
</evidence>
<dbReference type="InterPro" id="IPR011990">
    <property type="entry name" value="TPR-like_helical_dom_sf"/>
</dbReference>
<accession>A0A936K7F7</accession>
<comment type="caution">
    <text evidence="1">The sequence shown here is derived from an EMBL/GenBank/DDBJ whole genome shotgun (WGS) entry which is preliminary data.</text>
</comment>
<dbReference type="EMBL" id="JADKCH010000033">
    <property type="protein sequence ID" value="MBK8573874.1"/>
    <property type="molecule type" value="Genomic_DNA"/>
</dbReference>
<dbReference type="SUPFAM" id="SSF48452">
    <property type="entry name" value="TPR-like"/>
    <property type="match status" value="1"/>
</dbReference>
<proteinExistence type="predicted"/>
<protein>
    <submittedName>
        <fullName evidence="1">Uncharacterized protein</fullName>
    </submittedName>
</protein>
<sequence length="198" mass="21525">MAKRNEPVRKSVKDVLEDLLAGHREAAFSGPESALKYLRRTFESQGSLPNAVKAVAYDLSADAQGQCGQWEACVESVAQVLGYLPELEAAFPHEYRRMLEGLTCFERGIQGHSELGDFHAALELCERAITLGLGAHFAAKRDSLEGGRALTGHLLAPARAQAGRTAQEKSAMALRNSAIRDFSACAMISEYSHPPWTP</sequence>
<dbReference type="AlphaFoldDB" id="A0A936K7F7"/>
<organism evidence="1 2">
    <name type="scientific">Candidatus Geothrix odensensis</name>
    <dbReference type="NCBI Taxonomy" id="2954440"/>
    <lineage>
        <taxon>Bacteria</taxon>
        <taxon>Pseudomonadati</taxon>
        <taxon>Acidobacteriota</taxon>
        <taxon>Holophagae</taxon>
        <taxon>Holophagales</taxon>
        <taxon>Holophagaceae</taxon>
        <taxon>Geothrix</taxon>
    </lineage>
</organism>